<protein>
    <submittedName>
        <fullName evidence="2">Phosphatidic acid phosphatase type 2/haloperoxidase domain-containing protein</fullName>
    </submittedName>
</protein>
<name>A0AC35EXR9_9BILA</name>
<proteinExistence type="predicted"/>
<dbReference type="WBParaSite" id="PS1159_v2.g11730.t1">
    <property type="protein sequence ID" value="PS1159_v2.g11730.t1"/>
    <property type="gene ID" value="PS1159_v2.g11730"/>
</dbReference>
<reference evidence="2" key="1">
    <citation type="submission" date="2022-11" db="UniProtKB">
        <authorList>
            <consortium name="WormBaseParasite"/>
        </authorList>
    </citation>
    <scope>IDENTIFICATION</scope>
</reference>
<dbReference type="Proteomes" id="UP000887580">
    <property type="component" value="Unplaced"/>
</dbReference>
<sequence length="250" mass="28462">MSDLPLRLPIQKTLFECFLLYSFGITVELLFRLIGPPKLGYFCNDLSISFTSKSSIVNGFELAAFVYCCSFFPILFVELYRLLKYDPEVCFSMMERGYNKISRLAIRVVVFFGYCQVAIVFTWALTSVTKFSIGRPRPYFLWICNSTYTCASNYSTEYVSPDKYECQGNALYVQEARLSFFSGHSSLALASATYAVLYLQARMPPKLFSRLLTPLFQFIIFASGLFVAYSRVVDHNHHPTDVLCGVIVGI</sequence>
<evidence type="ECO:0000313" key="2">
    <source>
        <dbReference type="WBParaSite" id="PS1159_v2.g11730.t1"/>
    </source>
</evidence>
<evidence type="ECO:0000313" key="1">
    <source>
        <dbReference type="Proteomes" id="UP000887580"/>
    </source>
</evidence>
<accession>A0AC35EXR9</accession>
<organism evidence="1 2">
    <name type="scientific">Panagrolaimus sp. PS1159</name>
    <dbReference type="NCBI Taxonomy" id="55785"/>
    <lineage>
        <taxon>Eukaryota</taxon>
        <taxon>Metazoa</taxon>
        <taxon>Ecdysozoa</taxon>
        <taxon>Nematoda</taxon>
        <taxon>Chromadorea</taxon>
        <taxon>Rhabditida</taxon>
        <taxon>Tylenchina</taxon>
        <taxon>Panagrolaimomorpha</taxon>
        <taxon>Panagrolaimoidea</taxon>
        <taxon>Panagrolaimidae</taxon>
        <taxon>Panagrolaimus</taxon>
    </lineage>
</organism>